<evidence type="ECO:0000313" key="7">
    <source>
        <dbReference type="Proteomes" id="UP000245839"/>
    </source>
</evidence>
<dbReference type="Proteomes" id="UP000245839">
    <property type="component" value="Unassembled WGS sequence"/>
</dbReference>
<evidence type="ECO:0000313" key="8">
    <source>
        <dbReference type="Proteomes" id="UP000251571"/>
    </source>
</evidence>
<dbReference type="PROSITE" id="PS50043">
    <property type="entry name" value="HTH_LUXR_2"/>
    <property type="match status" value="1"/>
</dbReference>
<gene>
    <name evidence="5" type="ORF">BCF38_107106</name>
    <name evidence="6" type="ORF">SAMN05421539_107106</name>
</gene>
<keyword evidence="1" id="KW-0805">Transcription regulation</keyword>
<evidence type="ECO:0000313" key="6">
    <source>
        <dbReference type="EMBL" id="SSA48305.1"/>
    </source>
</evidence>
<keyword evidence="7" id="KW-1185">Reference proteome</keyword>
<dbReference type="EMBL" id="UETC01000007">
    <property type="protein sequence ID" value="SSA48305.1"/>
    <property type="molecule type" value="Genomic_DNA"/>
</dbReference>
<evidence type="ECO:0000313" key="5">
    <source>
        <dbReference type="EMBL" id="PWJ16993.1"/>
    </source>
</evidence>
<dbReference type="EMBL" id="QGDJ01000007">
    <property type="protein sequence ID" value="PWJ16993.1"/>
    <property type="molecule type" value="Genomic_DNA"/>
</dbReference>
<organism evidence="6 8">
    <name type="scientific">Jannaschia seohaensis</name>
    <dbReference type="NCBI Taxonomy" id="475081"/>
    <lineage>
        <taxon>Bacteria</taxon>
        <taxon>Pseudomonadati</taxon>
        <taxon>Pseudomonadota</taxon>
        <taxon>Alphaproteobacteria</taxon>
        <taxon>Rhodobacterales</taxon>
        <taxon>Roseobacteraceae</taxon>
        <taxon>Jannaschia</taxon>
    </lineage>
</organism>
<feature type="domain" description="HTH luxR-type" evidence="4">
    <location>
        <begin position="191"/>
        <end position="256"/>
    </location>
</feature>
<dbReference type="InterPro" id="IPR036388">
    <property type="entry name" value="WH-like_DNA-bd_sf"/>
</dbReference>
<accession>A0A2Y9AWP4</accession>
<dbReference type="Pfam" id="PF00196">
    <property type="entry name" value="GerE"/>
    <property type="match status" value="1"/>
</dbReference>
<protein>
    <submittedName>
        <fullName evidence="6">LuxR family transcriptional regulator</fullName>
    </submittedName>
</protein>
<dbReference type="SMART" id="SM00421">
    <property type="entry name" value="HTH_LUXR"/>
    <property type="match status" value="1"/>
</dbReference>
<reference evidence="6 8" key="1">
    <citation type="submission" date="2016-10" db="EMBL/GenBank/DDBJ databases">
        <authorList>
            <person name="Cai Z."/>
        </authorList>
    </citation>
    <scope>NUCLEOTIDE SEQUENCE [LARGE SCALE GENOMIC DNA]</scope>
    <source>
        <strain evidence="6 8">DSM 25227</strain>
    </source>
</reference>
<dbReference type="CDD" id="cd06170">
    <property type="entry name" value="LuxR_C_like"/>
    <property type="match status" value="1"/>
</dbReference>
<dbReference type="PANTHER" id="PTHR44688">
    <property type="entry name" value="DNA-BINDING TRANSCRIPTIONAL ACTIVATOR DEVR_DOSR"/>
    <property type="match status" value="1"/>
</dbReference>
<dbReference type="OrthoDB" id="3679796at2"/>
<evidence type="ECO:0000256" key="2">
    <source>
        <dbReference type="ARBA" id="ARBA00023125"/>
    </source>
</evidence>
<dbReference type="GO" id="GO:0003677">
    <property type="term" value="F:DNA binding"/>
    <property type="evidence" value="ECO:0007669"/>
    <property type="project" value="UniProtKB-KW"/>
</dbReference>
<dbReference type="Gene3D" id="1.10.10.10">
    <property type="entry name" value="Winged helix-like DNA-binding domain superfamily/Winged helix DNA-binding domain"/>
    <property type="match status" value="1"/>
</dbReference>
<evidence type="ECO:0000256" key="1">
    <source>
        <dbReference type="ARBA" id="ARBA00023015"/>
    </source>
</evidence>
<evidence type="ECO:0000259" key="4">
    <source>
        <dbReference type="PROSITE" id="PS50043"/>
    </source>
</evidence>
<dbReference type="Gene3D" id="3.30.450.80">
    <property type="entry name" value="Transcription factor LuxR-like, autoinducer-binding domain"/>
    <property type="match status" value="1"/>
</dbReference>
<dbReference type="SUPFAM" id="SSF75516">
    <property type="entry name" value="Pheromone-binding domain of LuxR-like quorum-sensing transcription factors"/>
    <property type="match status" value="1"/>
</dbReference>
<dbReference type="InterPro" id="IPR000792">
    <property type="entry name" value="Tscrpt_reg_LuxR_C"/>
</dbReference>
<keyword evidence="2" id="KW-0238">DNA-binding</keyword>
<keyword evidence="3" id="KW-0804">Transcription</keyword>
<dbReference type="PRINTS" id="PR00038">
    <property type="entry name" value="HTHLUXR"/>
</dbReference>
<dbReference type="InterPro" id="IPR005143">
    <property type="entry name" value="TF_LuxR_autoind-bd_dom"/>
</dbReference>
<dbReference type="RefSeq" id="WP_109565138.1">
    <property type="nucleotide sequence ID" value="NZ_QGDJ01000007.1"/>
</dbReference>
<dbReference type="Proteomes" id="UP000251571">
    <property type="component" value="Unassembled WGS sequence"/>
</dbReference>
<dbReference type="InterPro" id="IPR036693">
    <property type="entry name" value="TF_LuxR_autoind-bd_dom_sf"/>
</dbReference>
<reference evidence="5 7" key="2">
    <citation type="submission" date="2018-03" db="EMBL/GenBank/DDBJ databases">
        <title>Genomic Encyclopedia of Archaeal and Bacterial Type Strains, Phase II (KMG-II): from individual species to whole genera.</title>
        <authorList>
            <person name="Goeker M."/>
        </authorList>
    </citation>
    <scope>NUCLEOTIDE SEQUENCE [LARGE SCALE GENOMIC DNA]</scope>
    <source>
        <strain evidence="5 7">DSM 25227</strain>
    </source>
</reference>
<name>A0A2Y9AWP4_9RHOB</name>
<dbReference type="Pfam" id="PF03472">
    <property type="entry name" value="Autoind_bind"/>
    <property type="match status" value="1"/>
</dbReference>
<sequence length="260" mass="28456">MTNAPATELAPLTADGQLSALGEILRANTVGAAWKTFVRVTLSLGFDFLLYAQARHRGPPDPIDPAEVLLLHHGPREWLDAYVDEQLYICNPLFEWAQSHGGFKAVSEVAEGFDGPVTRQLHRLMELRKAHGIGPGFLGGLQDAIPGVNGAMSICLAADVDDRDAYAIWQVHGTAIETLARTLHLRVSTLPQPLLRPLSSRQREVLEWSSQGKTVKDIALIMEVEATTIEKHLRLARQALNATNTSHAVRKALTLNLLSV</sequence>
<dbReference type="SUPFAM" id="SSF46894">
    <property type="entry name" value="C-terminal effector domain of the bipartite response regulators"/>
    <property type="match status" value="1"/>
</dbReference>
<dbReference type="GO" id="GO:0006355">
    <property type="term" value="P:regulation of DNA-templated transcription"/>
    <property type="evidence" value="ECO:0007669"/>
    <property type="project" value="InterPro"/>
</dbReference>
<dbReference type="PANTHER" id="PTHR44688:SF16">
    <property type="entry name" value="DNA-BINDING TRANSCRIPTIONAL ACTIVATOR DEVR_DOSR"/>
    <property type="match status" value="1"/>
</dbReference>
<dbReference type="InterPro" id="IPR016032">
    <property type="entry name" value="Sig_transdc_resp-reg_C-effctor"/>
</dbReference>
<proteinExistence type="predicted"/>
<evidence type="ECO:0000256" key="3">
    <source>
        <dbReference type="ARBA" id="ARBA00023163"/>
    </source>
</evidence>
<dbReference type="AlphaFoldDB" id="A0A2Y9AWP4"/>